<accession>M5FQN3</accession>
<feature type="compositionally biased region" description="Polar residues" evidence="1">
    <location>
        <begin position="66"/>
        <end position="82"/>
    </location>
</feature>
<evidence type="ECO:0000256" key="1">
    <source>
        <dbReference type="SAM" id="MobiDB-lite"/>
    </source>
</evidence>
<dbReference type="RefSeq" id="XP_040624751.1">
    <property type="nucleotide sequence ID" value="XM_040770719.1"/>
</dbReference>
<feature type="region of interest" description="Disordered" evidence="1">
    <location>
        <begin position="1"/>
        <end position="117"/>
    </location>
</feature>
<dbReference type="OrthoDB" id="5314275at2759"/>
<organism evidence="2 3">
    <name type="scientific">Dacryopinax primogenitus (strain DJM 731)</name>
    <name type="common">Brown rot fungus</name>
    <dbReference type="NCBI Taxonomy" id="1858805"/>
    <lineage>
        <taxon>Eukaryota</taxon>
        <taxon>Fungi</taxon>
        <taxon>Dikarya</taxon>
        <taxon>Basidiomycota</taxon>
        <taxon>Agaricomycotina</taxon>
        <taxon>Dacrymycetes</taxon>
        <taxon>Dacrymycetales</taxon>
        <taxon>Dacrymycetaceae</taxon>
        <taxon>Dacryopinax</taxon>
    </lineage>
</organism>
<gene>
    <name evidence="2" type="ORF">DACRYDRAFT_119072</name>
</gene>
<dbReference type="InterPro" id="IPR028018">
    <property type="entry name" value="DUF4646"/>
</dbReference>
<feature type="region of interest" description="Disordered" evidence="1">
    <location>
        <begin position="130"/>
        <end position="240"/>
    </location>
</feature>
<name>M5FQN3_DACPD</name>
<feature type="compositionally biased region" description="Pro residues" evidence="1">
    <location>
        <begin position="87"/>
        <end position="103"/>
    </location>
</feature>
<sequence>MEETETETAAAEGEGEGMQVDLPTPPSPSLPLPHTSTQATSHPQLRLAPSPPSPVSPVRPTPHPLQHTSLLALQSPLSQVSPRSAPHTPPSPVHRPIPLPPVTPYDTPSHTSLSSPMFFPQQSYREVSPLRYPGLGLPSQADDPFGFTPQNASLLHLESPVPTPMVEEADPPDPPQRSRSRSEPAVRFAPLSPLAPSASESAIDDSTTSSLEAPPAYTRHASGGDLSLPPFDPGPTPLVPLTLPEQPATYRPLDPPPECFSTPGPWRIKSRSFQPFTIHSLGRYLAQGWQAVYAPSLEAHGITQEDWGRFLTDLTHTAILAQNGISAVAPKRLSSPHAGFRSLLSGAWAVEGGPYDQAFRRSSQEEVQALVGVWNGSAWERRKVRCALRPVGGEGGRTGWELLVEAL</sequence>
<feature type="compositionally biased region" description="Low complexity" evidence="1">
    <location>
        <begin position="189"/>
        <end position="201"/>
    </location>
</feature>
<dbReference type="HOGENOM" id="CLU_676179_0_0_1"/>
<reference evidence="2 3" key="1">
    <citation type="journal article" date="2012" name="Science">
        <title>The Paleozoic origin of enzymatic lignin decomposition reconstructed from 31 fungal genomes.</title>
        <authorList>
            <person name="Floudas D."/>
            <person name="Binder M."/>
            <person name="Riley R."/>
            <person name="Barry K."/>
            <person name="Blanchette R.A."/>
            <person name="Henrissat B."/>
            <person name="Martinez A.T."/>
            <person name="Otillar R."/>
            <person name="Spatafora J.W."/>
            <person name="Yadav J.S."/>
            <person name="Aerts A."/>
            <person name="Benoit I."/>
            <person name="Boyd A."/>
            <person name="Carlson A."/>
            <person name="Copeland A."/>
            <person name="Coutinho P.M."/>
            <person name="de Vries R.P."/>
            <person name="Ferreira P."/>
            <person name="Findley K."/>
            <person name="Foster B."/>
            <person name="Gaskell J."/>
            <person name="Glotzer D."/>
            <person name="Gorecki P."/>
            <person name="Heitman J."/>
            <person name="Hesse C."/>
            <person name="Hori C."/>
            <person name="Igarashi K."/>
            <person name="Jurgens J.A."/>
            <person name="Kallen N."/>
            <person name="Kersten P."/>
            <person name="Kohler A."/>
            <person name="Kuees U."/>
            <person name="Kumar T.K.A."/>
            <person name="Kuo A."/>
            <person name="LaButti K."/>
            <person name="Larrondo L.F."/>
            <person name="Lindquist E."/>
            <person name="Ling A."/>
            <person name="Lombard V."/>
            <person name="Lucas S."/>
            <person name="Lundell T."/>
            <person name="Martin R."/>
            <person name="McLaughlin D.J."/>
            <person name="Morgenstern I."/>
            <person name="Morin E."/>
            <person name="Murat C."/>
            <person name="Nagy L.G."/>
            <person name="Nolan M."/>
            <person name="Ohm R.A."/>
            <person name="Patyshakuliyeva A."/>
            <person name="Rokas A."/>
            <person name="Ruiz-Duenas F.J."/>
            <person name="Sabat G."/>
            <person name="Salamov A."/>
            <person name="Samejima M."/>
            <person name="Schmutz J."/>
            <person name="Slot J.C."/>
            <person name="St John F."/>
            <person name="Stenlid J."/>
            <person name="Sun H."/>
            <person name="Sun S."/>
            <person name="Syed K."/>
            <person name="Tsang A."/>
            <person name="Wiebenga A."/>
            <person name="Young D."/>
            <person name="Pisabarro A."/>
            <person name="Eastwood D.C."/>
            <person name="Martin F."/>
            <person name="Cullen D."/>
            <person name="Grigoriev I.V."/>
            <person name="Hibbett D.S."/>
        </authorList>
    </citation>
    <scope>NUCLEOTIDE SEQUENCE [LARGE SCALE GENOMIC DNA]</scope>
    <source>
        <strain evidence="2 3">DJM-731 SS1</strain>
    </source>
</reference>
<feature type="compositionally biased region" description="Polar residues" evidence="1">
    <location>
        <begin position="106"/>
        <end position="117"/>
    </location>
</feature>
<keyword evidence="3" id="KW-1185">Reference proteome</keyword>
<evidence type="ECO:0000313" key="3">
    <source>
        <dbReference type="Proteomes" id="UP000030653"/>
    </source>
</evidence>
<evidence type="ECO:0000313" key="2">
    <source>
        <dbReference type="EMBL" id="EJT97853.1"/>
    </source>
</evidence>
<dbReference type="Pfam" id="PF15496">
    <property type="entry name" value="DUF4646"/>
    <property type="match status" value="1"/>
</dbReference>
<protein>
    <submittedName>
        <fullName evidence="2">Uncharacterized protein</fullName>
    </submittedName>
</protein>
<dbReference type="GeneID" id="63685781"/>
<feature type="compositionally biased region" description="Pro residues" evidence="1">
    <location>
        <begin position="49"/>
        <end position="63"/>
    </location>
</feature>
<dbReference type="Proteomes" id="UP000030653">
    <property type="component" value="Unassembled WGS sequence"/>
</dbReference>
<dbReference type="EMBL" id="JH795875">
    <property type="protein sequence ID" value="EJT97853.1"/>
    <property type="molecule type" value="Genomic_DNA"/>
</dbReference>
<dbReference type="AlphaFoldDB" id="M5FQN3"/>
<proteinExistence type="predicted"/>